<dbReference type="SMART" id="SM00421">
    <property type="entry name" value="HTH_LUXR"/>
    <property type="match status" value="1"/>
</dbReference>
<keyword evidence="1 6" id="KW-0597">Phosphoprotein</keyword>
<evidence type="ECO:0000256" key="5">
    <source>
        <dbReference type="ARBA" id="ARBA00023163"/>
    </source>
</evidence>
<dbReference type="CDD" id="cd06170">
    <property type="entry name" value="LuxR_C_like"/>
    <property type="match status" value="1"/>
</dbReference>
<keyword evidence="5" id="KW-0804">Transcription</keyword>
<gene>
    <name evidence="9" type="ORF">DRP53_03695</name>
</gene>
<dbReference type="PANTHER" id="PTHR43214">
    <property type="entry name" value="TWO-COMPONENT RESPONSE REGULATOR"/>
    <property type="match status" value="1"/>
</dbReference>
<dbReference type="GO" id="GO:0006355">
    <property type="term" value="P:regulation of DNA-templated transcription"/>
    <property type="evidence" value="ECO:0007669"/>
    <property type="project" value="InterPro"/>
</dbReference>
<dbReference type="SMART" id="SM00448">
    <property type="entry name" value="REC"/>
    <property type="match status" value="1"/>
</dbReference>
<dbReference type="PRINTS" id="PR00038">
    <property type="entry name" value="HTHLUXR"/>
</dbReference>
<proteinExistence type="predicted"/>
<dbReference type="Pfam" id="PF00196">
    <property type="entry name" value="GerE"/>
    <property type="match status" value="1"/>
</dbReference>
<keyword evidence="3" id="KW-0805">Transcription regulation</keyword>
<keyword evidence="4 9" id="KW-0238">DNA-binding</keyword>
<dbReference type="InterPro" id="IPR016032">
    <property type="entry name" value="Sig_transdc_resp-reg_C-effctor"/>
</dbReference>
<dbReference type="SUPFAM" id="SSF52172">
    <property type="entry name" value="CheY-like"/>
    <property type="match status" value="1"/>
</dbReference>
<dbReference type="InterPro" id="IPR000792">
    <property type="entry name" value="Tscrpt_reg_LuxR_C"/>
</dbReference>
<evidence type="ECO:0000256" key="2">
    <source>
        <dbReference type="ARBA" id="ARBA00023012"/>
    </source>
</evidence>
<dbReference type="PROSITE" id="PS50043">
    <property type="entry name" value="HTH_LUXR_2"/>
    <property type="match status" value="1"/>
</dbReference>
<keyword evidence="2" id="KW-0902">Two-component regulatory system</keyword>
<dbReference type="PROSITE" id="PS50110">
    <property type="entry name" value="RESPONSE_REGULATORY"/>
    <property type="match status" value="1"/>
</dbReference>
<dbReference type="Gene3D" id="3.40.50.2300">
    <property type="match status" value="1"/>
</dbReference>
<evidence type="ECO:0000256" key="6">
    <source>
        <dbReference type="PROSITE-ProRule" id="PRU00169"/>
    </source>
</evidence>
<reference evidence="9 10" key="1">
    <citation type="submission" date="2018-06" db="EMBL/GenBank/DDBJ databases">
        <title>Extensive metabolic versatility and redundancy in microbially diverse, dynamic hydrothermal sediments.</title>
        <authorList>
            <person name="Dombrowski N."/>
            <person name="Teske A."/>
            <person name="Baker B.J."/>
        </authorList>
    </citation>
    <scope>NUCLEOTIDE SEQUENCE [LARGE SCALE GENOMIC DNA]</scope>
    <source>
        <strain evidence="9">B36_G15</strain>
    </source>
</reference>
<dbReference type="InterPro" id="IPR039420">
    <property type="entry name" value="WalR-like"/>
</dbReference>
<evidence type="ECO:0000259" key="7">
    <source>
        <dbReference type="PROSITE" id="PS50043"/>
    </source>
</evidence>
<dbReference type="InterPro" id="IPR011006">
    <property type="entry name" value="CheY-like_superfamily"/>
</dbReference>
<accession>A0A660SJ01</accession>
<dbReference type="GO" id="GO:0003677">
    <property type="term" value="F:DNA binding"/>
    <property type="evidence" value="ECO:0007669"/>
    <property type="project" value="UniProtKB-KW"/>
</dbReference>
<name>A0A660SJ01_UNCW3</name>
<comment type="caution">
    <text evidence="9">The sequence shown here is derived from an EMBL/GenBank/DDBJ whole genome shotgun (WGS) entry which is preliminary data.</text>
</comment>
<evidence type="ECO:0000313" key="9">
    <source>
        <dbReference type="EMBL" id="RKX70815.1"/>
    </source>
</evidence>
<evidence type="ECO:0000259" key="8">
    <source>
        <dbReference type="PROSITE" id="PS50110"/>
    </source>
</evidence>
<dbReference type="CDD" id="cd17535">
    <property type="entry name" value="REC_NarL-like"/>
    <property type="match status" value="1"/>
</dbReference>
<feature type="domain" description="Response regulatory" evidence="8">
    <location>
        <begin position="3"/>
        <end position="119"/>
    </location>
</feature>
<dbReference type="AlphaFoldDB" id="A0A660SJ01"/>
<feature type="domain" description="HTH luxR-type" evidence="7">
    <location>
        <begin position="143"/>
        <end position="208"/>
    </location>
</feature>
<evidence type="ECO:0000313" key="10">
    <source>
        <dbReference type="Proteomes" id="UP000268469"/>
    </source>
</evidence>
<dbReference type="PANTHER" id="PTHR43214:SF3">
    <property type="entry name" value="RESPONSE REGULATOR UVRY"/>
    <property type="match status" value="1"/>
</dbReference>
<feature type="modified residue" description="4-aspartylphosphate" evidence="6">
    <location>
        <position position="54"/>
    </location>
</feature>
<organism evidence="9 10">
    <name type="scientific">candidate division WOR-3 bacterium</name>
    <dbReference type="NCBI Taxonomy" id="2052148"/>
    <lineage>
        <taxon>Bacteria</taxon>
        <taxon>Bacteria division WOR-3</taxon>
    </lineage>
</organism>
<dbReference type="EMBL" id="QNBE01000026">
    <property type="protein sequence ID" value="RKX70815.1"/>
    <property type="molecule type" value="Genomic_DNA"/>
</dbReference>
<evidence type="ECO:0000256" key="4">
    <source>
        <dbReference type="ARBA" id="ARBA00023125"/>
    </source>
</evidence>
<dbReference type="InterPro" id="IPR058245">
    <property type="entry name" value="NreC/VraR/RcsB-like_REC"/>
</dbReference>
<dbReference type="Pfam" id="PF00072">
    <property type="entry name" value="Response_reg"/>
    <property type="match status" value="1"/>
</dbReference>
<evidence type="ECO:0000256" key="1">
    <source>
        <dbReference type="ARBA" id="ARBA00022553"/>
    </source>
</evidence>
<evidence type="ECO:0000256" key="3">
    <source>
        <dbReference type="ARBA" id="ARBA00023015"/>
    </source>
</evidence>
<dbReference type="InterPro" id="IPR001789">
    <property type="entry name" value="Sig_transdc_resp-reg_receiver"/>
</dbReference>
<dbReference type="Proteomes" id="UP000268469">
    <property type="component" value="Unassembled WGS sequence"/>
</dbReference>
<protein>
    <submittedName>
        <fullName evidence="9">DNA-binding response regulator</fullName>
    </submittedName>
</protein>
<dbReference type="SUPFAM" id="SSF46894">
    <property type="entry name" value="C-terminal effector domain of the bipartite response regulators"/>
    <property type="match status" value="1"/>
</dbReference>
<dbReference type="GO" id="GO:0000160">
    <property type="term" value="P:phosphorelay signal transduction system"/>
    <property type="evidence" value="ECO:0007669"/>
    <property type="project" value="UniProtKB-KW"/>
</dbReference>
<sequence length="212" mass="24153">MIRVLIVDDHDIVREGLKRILAEYRDVEVVGEATCGEEAIQLIRKLNPDVILMDISMPGMDGLEATKRITERWPKVKVLVLTVHPEDTYAVRILKAGALGYLQKNCGPDDLITGIRTVYQGARFLLPEVAQRLAYRLLEEKKDLGPIESLSDRELQVLHHLASGLEMKEIAAKLRISYKTVETYRARLMEKLKLRNVADLTRFAIQHKLICL</sequence>